<dbReference type="Proteomes" id="UP000239874">
    <property type="component" value="Unassembled WGS sequence"/>
</dbReference>
<evidence type="ECO:0000313" key="2">
    <source>
        <dbReference type="Proteomes" id="UP000239874"/>
    </source>
</evidence>
<protein>
    <submittedName>
        <fullName evidence="1">Uncharacterized protein</fullName>
    </submittedName>
</protein>
<reference evidence="1 2" key="1">
    <citation type="submission" date="2018-02" db="EMBL/GenBank/DDBJ databases">
        <title>8 Nocardia nova and 1 Nocardia cyriacigeorgica strain used for evolution to TMP-SMX.</title>
        <authorList>
            <person name="Mehta H."/>
            <person name="Weng J."/>
            <person name="Shamoo Y."/>
        </authorList>
    </citation>
    <scope>NUCLEOTIDE SEQUENCE [LARGE SCALE GENOMIC DNA]</scope>
    <source>
        <strain evidence="1 2">MDA3139</strain>
    </source>
</reference>
<dbReference type="EMBL" id="PSZC01000022">
    <property type="protein sequence ID" value="PPJ35337.1"/>
    <property type="molecule type" value="Genomic_DNA"/>
</dbReference>
<accession>A0A2S6AJG3</accession>
<gene>
    <name evidence="1" type="ORF">C5E45_26100</name>
</gene>
<name>A0A2S6AJG3_9NOCA</name>
<comment type="caution">
    <text evidence="1">The sequence shown here is derived from an EMBL/GenBank/DDBJ whole genome shotgun (WGS) entry which is preliminary data.</text>
</comment>
<evidence type="ECO:0000313" key="1">
    <source>
        <dbReference type="EMBL" id="PPJ35337.1"/>
    </source>
</evidence>
<organism evidence="1 2">
    <name type="scientific">Nocardia nova</name>
    <dbReference type="NCBI Taxonomy" id="37330"/>
    <lineage>
        <taxon>Bacteria</taxon>
        <taxon>Bacillati</taxon>
        <taxon>Actinomycetota</taxon>
        <taxon>Actinomycetes</taxon>
        <taxon>Mycobacteriales</taxon>
        <taxon>Nocardiaceae</taxon>
        <taxon>Nocardia</taxon>
    </lineage>
</organism>
<proteinExistence type="predicted"/>
<dbReference type="RefSeq" id="WP_104378506.1">
    <property type="nucleotide sequence ID" value="NZ_PSZC01000022.1"/>
</dbReference>
<sequence>MTGIGHRDAGVLSTVIELPQSEKPSSYPRSANNSGISLVATCFPATERSARTGLALRNAVATAMPIAAPIDCMTPSMPALMPCCSAGTPSTMRFGVEA</sequence>
<dbReference type="AlphaFoldDB" id="A0A2S6AJG3"/>